<evidence type="ECO:0000313" key="3">
    <source>
        <dbReference type="EMBL" id="QCI63073.1"/>
    </source>
</evidence>
<dbReference type="Proteomes" id="UP000298781">
    <property type="component" value="Chromosome"/>
</dbReference>
<dbReference type="SUPFAM" id="SSF55961">
    <property type="entry name" value="Bet v1-like"/>
    <property type="match status" value="1"/>
</dbReference>
<keyword evidence="4" id="KW-1185">Reference proteome</keyword>
<comment type="similarity">
    <text evidence="1">Belongs to the AHA1 family.</text>
</comment>
<dbReference type="Pfam" id="PF08327">
    <property type="entry name" value="AHSA1"/>
    <property type="match status" value="1"/>
</dbReference>
<reference evidence="3 4" key="1">
    <citation type="submission" date="2019-04" db="EMBL/GenBank/DDBJ databases">
        <title>Phreatobacter aquaticus sp. nov.</title>
        <authorList>
            <person name="Choi A."/>
        </authorList>
    </citation>
    <scope>NUCLEOTIDE SEQUENCE [LARGE SCALE GENOMIC DNA]</scope>
    <source>
        <strain evidence="3 4">KCTC 52518</strain>
    </source>
</reference>
<evidence type="ECO:0000256" key="1">
    <source>
        <dbReference type="ARBA" id="ARBA00006817"/>
    </source>
</evidence>
<proteinExistence type="inferred from homology"/>
<organism evidence="3 4">
    <name type="scientific">Phreatobacter stygius</name>
    <dbReference type="NCBI Taxonomy" id="1940610"/>
    <lineage>
        <taxon>Bacteria</taxon>
        <taxon>Pseudomonadati</taxon>
        <taxon>Pseudomonadota</taxon>
        <taxon>Alphaproteobacteria</taxon>
        <taxon>Hyphomicrobiales</taxon>
        <taxon>Phreatobacteraceae</taxon>
        <taxon>Phreatobacter</taxon>
    </lineage>
</organism>
<dbReference type="EMBL" id="CP039690">
    <property type="protein sequence ID" value="QCI63073.1"/>
    <property type="molecule type" value="Genomic_DNA"/>
</dbReference>
<gene>
    <name evidence="3" type="ORF">E8M01_01740</name>
</gene>
<dbReference type="OrthoDB" id="9805228at2"/>
<dbReference type="InterPro" id="IPR013538">
    <property type="entry name" value="ASHA1/2-like_C"/>
</dbReference>
<name>A0A4D7AVP7_9HYPH</name>
<sequence>MPAETMADEPAAAREVVITRVFDVPARFLFEAYSKAEHLTQWFGPVGWPLTLCEIDFRVGGRFRFAMTGPSGKQNTPFGGEYLEIVPNRKIAYDNGFERPNAGRMIVTVSFDEKDERTTLTIHTLFDTVAMKNAHVGGGYVQGTGSGLDQLAVVAAAMRVRASLRDRPLAAGG</sequence>
<dbReference type="InterPro" id="IPR023393">
    <property type="entry name" value="START-like_dom_sf"/>
</dbReference>
<dbReference type="AlphaFoldDB" id="A0A4D7AVP7"/>
<evidence type="ECO:0000313" key="4">
    <source>
        <dbReference type="Proteomes" id="UP000298781"/>
    </source>
</evidence>
<dbReference type="KEGG" id="pstg:E8M01_01740"/>
<accession>A0A4D7AVP7</accession>
<dbReference type="RefSeq" id="WP_136958536.1">
    <property type="nucleotide sequence ID" value="NZ_CP039690.1"/>
</dbReference>
<dbReference type="Gene3D" id="3.30.530.20">
    <property type="match status" value="1"/>
</dbReference>
<evidence type="ECO:0000259" key="2">
    <source>
        <dbReference type="Pfam" id="PF08327"/>
    </source>
</evidence>
<protein>
    <submittedName>
        <fullName evidence="3">ATPase</fullName>
    </submittedName>
</protein>
<feature type="domain" description="Activator of Hsp90 ATPase homologue 1/2-like C-terminal" evidence="2">
    <location>
        <begin position="23"/>
        <end position="154"/>
    </location>
</feature>